<proteinExistence type="predicted"/>
<organism evidence="2">
    <name type="scientific">Petromyces alliaceus</name>
    <name type="common">Aspergillus alliaceus</name>
    <dbReference type="NCBI Taxonomy" id="209559"/>
    <lineage>
        <taxon>Eukaryota</taxon>
        <taxon>Fungi</taxon>
        <taxon>Dikarya</taxon>
        <taxon>Ascomycota</taxon>
        <taxon>Pezizomycotina</taxon>
        <taxon>Eurotiomycetes</taxon>
        <taxon>Eurotiomycetidae</taxon>
        <taxon>Eurotiales</taxon>
        <taxon>Aspergillaceae</taxon>
        <taxon>Aspergillus</taxon>
        <taxon>Aspergillus subgen. Circumdati</taxon>
    </lineage>
</organism>
<dbReference type="InterPro" id="IPR020864">
    <property type="entry name" value="MACPF"/>
</dbReference>
<dbReference type="Proteomes" id="UP000326877">
    <property type="component" value="Unassembled WGS sequence"/>
</dbReference>
<dbReference type="OrthoDB" id="4250793at2759"/>
<dbReference type="SMART" id="SM00457">
    <property type="entry name" value="MACPF"/>
    <property type="match status" value="1"/>
</dbReference>
<evidence type="ECO:0000259" key="1">
    <source>
        <dbReference type="PROSITE" id="PS51412"/>
    </source>
</evidence>
<name>A0A5N7CMW6_PETAA</name>
<protein>
    <recommendedName>
        <fullName evidence="1">MACPF domain-containing protein</fullName>
    </recommendedName>
</protein>
<evidence type="ECO:0000313" key="2">
    <source>
        <dbReference type="EMBL" id="KAE8395602.1"/>
    </source>
</evidence>
<feature type="domain" description="MACPF" evidence="1">
    <location>
        <begin position="1"/>
        <end position="342"/>
    </location>
</feature>
<dbReference type="AlphaFoldDB" id="A0A5N7CMW6"/>
<reference evidence="2" key="1">
    <citation type="submission" date="2019-04" db="EMBL/GenBank/DDBJ databases">
        <title>Friends and foes A comparative genomics studyof 23 Aspergillus species from section Flavi.</title>
        <authorList>
            <consortium name="DOE Joint Genome Institute"/>
            <person name="Kjaerbolling I."/>
            <person name="Vesth T."/>
            <person name="Frisvad J.C."/>
            <person name="Nybo J.L."/>
            <person name="Theobald S."/>
            <person name="Kildgaard S."/>
            <person name="Isbrandt T."/>
            <person name="Kuo A."/>
            <person name="Sato A."/>
            <person name="Lyhne E.K."/>
            <person name="Kogle M.E."/>
            <person name="Wiebenga A."/>
            <person name="Kun R.S."/>
            <person name="Lubbers R.J."/>
            <person name="Makela M.R."/>
            <person name="Barry K."/>
            <person name="Chovatia M."/>
            <person name="Clum A."/>
            <person name="Daum C."/>
            <person name="Haridas S."/>
            <person name="He G."/>
            <person name="LaButti K."/>
            <person name="Lipzen A."/>
            <person name="Mondo S."/>
            <person name="Riley R."/>
            <person name="Salamov A."/>
            <person name="Simmons B.A."/>
            <person name="Magnuson J.K."/>
            <person name="Henrissat B."/>
            <person name="Mortensen U.H."/>
            <person name="Larsen T.O."/>
            <person name="Devries R.P."/>
            <person name="Grigoriev I.V."/>
            <person name="Machida M."/>
            <person name="Baker S.E."/>
            <person name="Andersen M.R."/>
        </authorList>
    </citation>
    <scope>NUCLEOTIDE SEQUENCE [LARGE SCALE GENOMIC DNA]</scope>
    <source>
        <strain evidence="2">IBT 14317</strain>
    </source>
</reference>
<gene>
    <name evidence="2" type="ORF">BDV23DRAFT_145247</name>
</gene>
<dbReference type="Pfam" id="PF01823">
    <property type="entry name" value="MACPF"/>
    <property type="match status" value="1"/>
</dbReference>
<sequence>MSDKPEDLPICSVVGATVNLLSANIDPFDVRGTLDKSRRYPLVAADPENGTTVRPPGSADSYWLPANLRKMDIGAQTVESDVIIAAGSDLVHDLETNPSLSISHAGLSVEGSGGFRYSTSLKNNSLYALYSSDQKVYSVGLKPDNEVYESVSEEFINAVNALPDWVEISKDSDEGSLEEASDVVKKYQNFFNYYGSHVIEECFLGSRYQLQIERTETSVEKKEEFARHVKAEYSGIFNAPVDLSITASSEYNDYLIQRRSQCKILGGDTGPANVLAHSPTHTDKFDEWMSSRTVEPTHALLHIKTSGVNTFLERSGNEEHQEAGAKLTPALEYLGNLYTIKGSLSTLFLASSGWVELSVTPLPGVSVRVVDKPSVVISQLSASSVKVQSVVKESYIEVELVIMAPNEPVDVTFSTSAAGPFGALNTLNLSRYGPEKFRTAIRGVCTAENAFSATVPSLRSSGRFGGTGSLDGTLQVEAREYATYHMTMHKQTPGVPMRLLPIITRPEAH</sequence>
<dbReference type="PROSITE" id="PS51412">
    <property type="entry name" value="MACPF_2"/>
    <property type="match status" value="1"/>
</dbReference>
<dbReference type="EMBL" id="ML735218">
    <property type="protein sequence ID" value="KAE8395602.1"/>
    <property type="molecule type" value="Genomic_DNA"/>
</dbReference>
<accession>A0A5N7CMW6</accession>